<feature type="region of interest" description="Disordered" evidence="1">
    <location>
        <begin position="127"/>
        <end position="158"/>
    </location>
</feature>
<protein>
    <submittedName>
        <fullName evidence="3 5">Uncharacterized protein</fullName>
    </submittedName>
</protein>
<evidence type="ECO:0000256" key="1">
    <source>
        <dbReference type="SAM" id="MobiDB-lite"/>
    </source>
</evidence>
<evidence type="ECO:0000313" key="4">
    <source>
        <dbReference type="Proteomes" id="UP000504638"/>
    </source>
</evidence>
<evidence type="ECO:0000313" key="3">
    <source>
        <dbReference type="EMBL" id="KAF1813295.1"/>
    </source>
</evidence>
<name>A0A6G1G5C9_9PEZI</name>
<dbReference type="EMBL" id="ML975155">
    <property type="protein sequence ID" value="KAF1813295.1"/>
    <property type="molecule type" value="Genomic_DNA"/>
</dbReference>
<dbReference type="GeneID" id="54421768"/>
<feature type="transmembrane region" description="Helical" evidence="2">
    <location>
        <begin position="66"/>
        <end position="88"/>
    </location>
</feature>
<accession>A0A6G1G5C9</accession>
<proteinExistence type="predicted"/>
<dbReference type="AlphaFoldDB" id="A0A6G1G5C9"/>
<keyword evidence="2" id="KW-0812">Transmembrane</keyword>
<organism evidence="3">
    <name type="scientific">Eremomyces bilateralis CBS 781.70</name>
    <dbReference type="NCBI Taxonomy" id="1392243"/>
    <lineage>
        <taxon>Eukaryota</taxon>
        <taxon>Fungi</taxon>
        <taxon>Dikarya</taxon>
        <taxon>Ascomycota</taxon>
        <taxon>Pezizomycotina</taxon>
        <taxon>Dothideomycetes</taxon>
        <taxon>Dothideomycetes incertae sedis</taxon>
        <taxon>Eremomycetales</taxon>
        <taxon>Eremomycetaceae</taxon>
        <taxon>Eremomyces</taxon>
    </lineage>
</organism>
<reference evidence="5" key="2">
    <citation type="submission" date="2020-04" db="EMBL/GenBank/DDBJ databases">
        <authorList>
            <consortium name="NCBI Genome Project"/>
        </authorList>
    </citation>
    <scope>NUCLEOTIDE SEQUENCE</scope>
    <source>
        <strain evidence="5">CBS 781.70</strain>
    </source>
</reference>
<sequence length="180" mass="20348">MDFRFMSVVTFPFVKLGQLLLGLVLTLLRLAWSIIYTIILPGIYVGQFAYRTVLYPFVLLGKLEDLYIFFSFAVLIGALAATTAFSLYRGAVLVLDLNPETAVAIETPAQRSISEYREGRKQRRKSKSPWVDEFERSRLPPSPLSPLSPGRFEFPVGGTLDRKRDLMSQTILEEEDSSGF</sequence>
<gene>
    <name evidence="3 5" type="ORF">P152DRAFT_473031</name>
</gene>
<keyword evidence="4" id="KW-1185">Reference proteome</keyword>
<evidence type="ECO:0000256" key="2">
    <source>
        <dbReference type="SAM" id="Phobius"/>
    </source>
</evidence>
<reference evidence="5" key="3">
    <citation type="submission" date="2025-04" db="UniProtKB">
        <authorList>
            <consortium name="RefSeq"/>
        </authorList>
    </citation>
    <scope>IDENTIFICATION</scope>
    <source>
        <strain evidence="5">CBS 781.70</strain>
    </source>
</reference>
<keyword evidence="2" id="KW-0472">Membrane</keyword>
<dbReference type="Proteomes" id="UP000504638">
    <property type="component" value="Unplaced"/>
</dbReference>
<keyword evidence="2" id="KW-1133">Transmembrane helix</keyword>
<dbReference type="OrthoDB" id="4502894at2759"/>
<evidence type="ECO:0000313" key="5">
    <source>
        <dbReference type="RefSeq" id="XP_033534926.1"/>
    </source>
</evidence>
<feature type="transmembrane region" description="Helical" evidence="2">
    <location>
        <begin position="20"/>
        <end position="46"/>
    </location>
</feature>
<dbReference type="RefSeq" id="XP_033534926.1">
    <property type="nucleotide sequence ID" value="XM_033681198.1"/>
</dbReference>
<reference evidence="3 5" key="1">
    <citation type="submission" date="2020-01" db="EMBL/GenBank/DDBJ databases">
        <authorList>
            <consortium name="DOE Joint Genome Institute"/>
            <person name="Haridas S."/>
            <person name="Albert R."/>
            <person name="Binder M."/>
            <person name="Bloem J."/>
            <person name="Labutti K."/>
            <person name="Salamov A."/>
            <person name="Andreopoulos B."/>
            <person name="Baker S.E."/>
            <person name="Barry K."/>
            <person name="Bills G."/>
            <person name="Bluhm B.H."/>
            <person name="Cannon C."/>
            <person name="Castanera R."/>
            <person name="Culley D.E."/>
            <person name="Daum C."/>
            <person name="Ezra D."/>
            <person name="Gonzalez J.B."/>
            <person name="Henrissat B."/>
            <person name="Kuo A."/>
            <person name="Liang C."/>
            <person name="Lipzen A."/>
            <person name="Lutzoni F."/>
            <person name="Magnuson J."/>
            <person name="Mondo S."/>
            <person name="Nolan M."/>
            <person name="Ohm R."/>
            <person name="Pangilinan J."/>
            <person name="Park H.-J."/>
            <person name="Ramirez L."/>
            <person name="Alfaro M."/>
            <person name="Sun H."/>
            <person name="Tritt A."/>
            <person name="Yoshinaga Y."/>
            <person name="Zwiers L.-H."/>
            <person name="Turgeon B.G."/>
            <person name="Goodwin S.B."/>
            <person name="Spatafora J.W."/>
            <person name="Crous P.W."/>
            <person name="Grigoriev I.V."/>
        </authorList>
    </citation>
    <scope>NUCLEOTIDE SEQUENCE</scope>
    <source>
        <strain evidence="3 5">CBS 781.70</strain>
    </source>
</reference>